<dbReference type="RefSeq" id="WP_421758563.1">
    <property type="nucleotide sequence ID" value="NZ_CACRTX010000020.1"/>
</dbReference>
<name>A0A6N3GFP5_ENTCA</name>
<dbReference type="EC" id="1.1.99.28" evidence="3"/>
<proteinExistence type="predicted"/>
<dbReference type="InterPro" id="IPR000683">
    <property type="entry name" value="Gfo/Idh/MocA-like_OxRdtase_N"/>
</dbReference>
<feature type="domain" description="GFO/IDH/MocA-like oxidoreductase" evidence="2">
    <location>
        <begin position="139"/>
        <end position="247"/>
    </location>
</feature>
<dbReference type="Gene3D" id="3.30.360.10">
    <property type="entry name" value="Dihydrodipicolinate Reductase, domain 2"/>
    <property type="match status" value="1"/>
</dbReference>
<reference evidence="3" key="1">
    <citation type="submission" date="2019-11" db="EMBL/GenBank/DDBJ databases">
        <authorList>
            <person name="Feng L."/>
        </authorList>
    </citation>
    <scope>NUCLEOTIDE SEQUENCE</scope>
    <source>
        <strain evidence="3">ECasseliflavusLFYP2</strain>
    </source>
</reference>
<organism evidence="3">
    <name type="scientific">Enterococcus casseliflavus</name>
    <name type="common">Enterococcus flavescens</name>
    <dbReference type="NCBI Taxonomy" id="37734"/>
    <lineage>
        <taxon>Bacteria</taxon>
        <taxon>Bacillati</taxon>
        <taxon>Bacillota</taxon>
        <taxon>Bacilli</taxon>
        <taxon>Lactobacillales</taxon>
        <taxon>Enterococcaceae</taxon>
        <taxon>Enterococcus</taxon>
    </lineage>
</organism>
<evidence type="ECO:0000259" key="2">
    <source>
        <dbReference type="Pfam" id="PF22725"/>
    </source>
</evidence>
<protein>
    <submittedName>
        <fullName evidence="3">Glucose--fructose oxidoreductase</fullName>
        <ecNumber evidence="3">1.1.99.28</ecNumber>
    </submittedName>
</protein>
<dbReference type="SUPFAM" id="SSF55347">
    <property type="entry name" value="Glyceraldehyde-3-phosphate dehydrogenase-like, C-terminal domain"/>
    <property type="match status" value="1"/>
</dbReference>
<dbReference type="AlphaFoldDB" id="A0A6N3GFP5"/>
<dbReference type="Pfam" id="PF01408">
    <property type="entry name" value="GFO_IDH_MocA"/>
    <property type="match status" value="1"/>
</dbReference>
<dbReference type="InterPro" id="IPR055170">
    <property type="entry name" value="GFO_IDH_MocA-like_dom"/>
</dbReference>
<dbReference type="GO" id="GO:0000166">
    <property type="term" value="F:nucleotide binding"/>
    <property type="evidence" value="ECO:0007669"/>
    <property type="project" value="InterPro"/>
</dbReference>
<feature type="domain" description="Gfo/Idh/MocA-like oxidoreductase N-terminal" evidence="1">
    <location>
        <begin position="2"/>
        <end position="119"/>
    </location>
</feature>
<sequence>MNLAILGAGMIVHDFLTVAGDVPQLELSAIFGTENDLEKMNHLKQQYGIQTVYTELGACLADPSVDTVYVALPNHLHYLFAKEAILAGKHVICEKPFTLQTRELVELAELAAAHKVLLIEAITNQYLANYQGIKAQLETLGELKVIECNYSQYSSRYDLFKEGTVLPAFNPKMGGGALMDINIYNIHFVVGLLGKPKSVRYFANVEQGIDTSGMLFLDYEQTKVVCIGAKDSTATIRSTIQGTKGSIIVNGPTNMLASYDVEPVHGAKSHQDRNVHGHRMFEEFARFAQAIHENDQAFVKERLAHSKLVMEVVEKALADAQIVLG</sequence>
<dbReference type="SUPFAM" id="SSF51735">
    <property type="entry name" value="NAD(P)-binding Rossmann-fold domains"/>
    <property type="match status" value="1"/>
</dbReference>
<gene>
    <name evidence="3" type="primary">gfo</name>
    <name evidence="3" type="ORF">ECLFYP2_00887</name>
</gene>
<dbReference type="PANTHER" id="PTHR43054:SF1">
    <property type="entry name" value="SCYLLO-INOSITOL 2-DEHYDROGENASE (NADP(+)) IOLU"/>
    <property type="match status" value="1"/>
</dbReference>
<dbReference type="Pfam" id="PF22725">
    <property type="entry name" value="GFO_IDH_MocA_C3"/>
    <property type="match status" value="1"/>
</dbReference>
<dbReference type="EMBL" id="CACRTX010000020">
    <property type="protein sequence ID" value="VYU62853.1"/>
    <property type="molecule type" value="Genomic_DNA"/>
</dbReference>
<dbReference type="GO" id="GO:0047061">
    <property type="term" value="F:glucose-fructose oxidoreductase activity"/>
    <property type="evidence" value="ECO:0007669"/>
    <property type="project" value="UniProtKB-EC"/>
</dbReference>
<dbReference type="PANTHER" id="PTHR43054">
    <property type="match status" value="1"/>
</dbReference>
<evidence type="ECO:0000313" key="3">
    <source>
        <dbReference type="EMBL" id="VYU62853.1"/>
    </source>
</evidence>
<evidence type="ECO:0000259" key="1">
    <source>
        <dbReference type="Pfam" id="PF01408"/>
    </source>
</evidence>
<accession>A0A6N3GFP5</accession>
<dbReference type="InterPro" id="IPR036291">
    <property type="entry name" value="NAD(P)-bd_dom_sf"/>
</dbReference>
<keyword evidence="3" id="KW-0560">Oxidoreductase</keyword>
<dbReference type="Gene3D" id="3.40.50.720">
    <property type="entry name" value="NAD(P)-binding Rossmann-like Domain"/>
    <property type="match status" value="1"/>
</dbReference>